<dbReference type="OrthoDB" id="3352408at2759"/>
<keyword evidence="6" id="KW-1185">Reference proteome</keyword>
<dbReference type="GO" id="GO:0005388">
    <property type="term" value="F:P-type calcium transporter activity"/>
    <property type="evidence" value="ECO:0007669"/>
    <property type="project" value="TreeGrafter"/>
</dbReference>
<evidence type="ECO:0000313" key="6">
    <source>
        <dbReference type="Proteomes" id="UP000516437"/>
    </source>
</evidence>
<keyword evidence="3" id="KW-1133">Transmembrane helix</keyword>
<feature type="transmembrane region" description="Helical" evidence="3">
    <location>
        <begin position="76"/>
        <end position="98"/>
    </location>
</feature>
<keyword evidence="3" id="KW-0812">Transmembrane</keyword>
<evidence type="ECO:0000256" key="2">
    <source>
        <dbReference type="ARBA" id="ARBA00022842"/>
    </source>
</evidence>
<reference evidence="5 6" key="1">
    <citation type="journal article" date="2019" name="Plant Biotechnol. J.">
        <title>The red bayberry genome and genetic basis of sex determination.</title>
        <authorList>
            <person name="Jia H.M."/>
            <person name="Jia H.J."/>
            <person name="Cai Q.L."/>
            <person name="Wang Y."/>
            <person name="Zhao H.B."/>
            <person name="Yang W.F."/>
            <person name="Wang G.Y."/>
            <person name="Li Y.H."/>
            <person name="Zhan D.L."/>
            <person name="Shen Y.T."/>
            <person name="Niu Q.F."/>
            <person name="Chang L."/>
            <person name="Qiu J."/>
            <person name="Zhao L."/>
            <person name="Xie H.B."/>
            <person name="Fu W.Y."/>
            <person name="Jin J."/>
            <person name="Li X.W."/>
            <person name="Jiao Y."/>
            <person name="Zhou C.C."/>
            <person name="Tu T."/>
            <person name="Chai C.Y."/>
            <person name="Gao J.L."/>
            <person name="Fan L.J."/>
            <person name="van de Weg E."/>
            <person name="Wang J.Y."/>
            <person name="Gao Z.S."/>
        </authorList>
    </citation>
    <scope>NUCLEOTIDE SEQUENCE [LARGE SCALE GENOMIC DNA]</scope>
    <source>
        <tissue evidence="5">Leaves</tissue>
    </source>
</reference>
<dbReference type="PANTHER" id="PTHR24093:SF434">
    <property type="entry name" value="CALCIUM-TRANSPORTING ATPASE 13, PLASMA MEMBRANE-TYPE-RELATED"/>
    <property type="match status" value="1"/>
</dbReference>
<dbReference type="InterPro" id="IPR006068">
    <property type="entry name" value="ATPase_P-typ_cation-transptr_C"/>
</dbReference>
<evidence type="ECO:0000259" key="4">
    <source>
        <dbReference type="Pfam" id="PF00689"/>
    </source>
</evidence>
<accession>A0A6A1VZH4</accession>
<dbReference type="PANTHER" id="PTHR24093">
    <property type="entry name" value="CATION TRANSPORTING ATPASE"/>
    <property type="match status" value="1"/>
</dbReference>
<dbReference type="Proteomes" id="UP000516437">
    <property type="component" value="Chromosome 3"/>
</dbReference>
<dbReference type="InterPro" id="IPR023298">
    <property type="entry name" value="ATPase_P-typ_TM_dom_sf"/>
</dbReference>
<evidence type="ECO:0000256" key="3">
    <source>
        <dbReference type="SAM" id="Phobius"/>
    </source>
</evidence>
<keyword evidence="1" id="KW-0479">Metal-binding</keyword>
<dbReference type="Gene3D" id="1.20.1110.10">
    <property type="entry name" value="Calcium-transporting ATPase, transmembrane domain"/>
    <property type="match status" value="1"/>
</dbReference>
<dbReference type="SUPFAM" id="SSF81665">
    <property type="entry name" value="Calcium ATPase, transmembrane domain M"/>
    <property type="match status" value="1"/>
</dbReference>
<dbReference type="GO" id="GO:0046872">
    <property type="term" value="F:metal ion binding"/>
    <property type="evidence" value="ECO:0007669"/>
    <property type="project" value="UniProtKB-KW"/>
</dbReference>
<keyword evidence="3" id="KW-0472">Membrane</keyword>
<evidence type="ECO:0000256" key="1">
    <source>
        <dbReference type="ARBA" id="ARBA00022723"/>
    </source>
</evidence>
<feature type="domain" description="Cation-transporting P-type ATPase C-terminal" evidence="4">
    <location>
        <begin position="9"/>
        <end position="98"/>
    </location>
</feature>
<sequence length="106" mass="11952">MSIIKMEVKNTMMFNTFVLCQLFNGFNARDLEKKNVFKGISGNKLFWGIIGIAILLQLVMVEFLKRFAGTERLDLLQWGVCAALASISWAIGCLVKFIPVPKKPIL</sequence>
<dbReference type="GO" id="GO:0005886">
    <property type="term" value="C:plasma membrane"/>
    <property type="evidence" value="ECO:0007669"/>
    <property type="project" value="TreeGrafter"/>
</dbReference>
<dbReference type="Pfam" id="PF00689">
    <property type="entry name" value="Cation_ATPase_C"/>
    <property type="match status" value="1"/>
</dbReference>
<keyword evidence="2" id="KW-0460">Magnesium</keyword>
<gene>
    <name evidence="5" type="ORF">CJ030_MR3G014487</name>
</gene>
<feature type="transmembrane region" description="Helical" evidence="3">
    <location>
        <begin position="44"/>
        <end position="64"/>
    </location>
</feature>
<organism evidence="5 6">
    <name type="scientific">Morella rubra</name>
    <name type="common">Chinese bayberry</name>
    <dbReference type="NCBI Taxonomy" id="262757"/>
    <lineage>
        <taxon>Eukaryota</taxon>
        <taxon>Viridiplantae</taxon>
        <taxon>Streptophyta</taxon>
        <taxon>Embryophyta</taxon>
        <taxon>Tracheophyta</taxon>
        <taxon>Spermatophyta</taxon>
        <taxon>Magnoliopsida</taxon>
        <taxon>eudicotyledons</taxon>
        <taxon>Gunneridae</taxon>
        <taxon>Pentapetalae</taxon>
        <taxon>rosids</taxon>
        <taxon>fabids</taxon>
        <taxon>Fagales</taxon>
        <taxon>Myricaceae</taxon>
        <taxon>Morella</taxon>
    </lineage>
</organism>
<evidence type="ECO:0000313" key="5">
    <source>
        <dbReference type="EMBL" id="KAB1218103.1"/>
    </source>
</evidence>
<dbReference type="EMBL" id="RXIC02000021">
    <property type="protein sequence ID" value="KAB1218103.1"/>
    <property type="molecule type" value="Genomic_DNA"/>
</dbReference>
<proteinExistence type="predicted"/>
<comment type="caution">
    <text evidence="5">The sequence shown here is derived from an EMBL/GenBank/DDBJ whole genome shotgun (WGS) entry which is preliminary data.</text>
</comment>
<dbReference type="AlphaFoldDB" id="A0A6A1VZH4"/>
<protein>
    <submittedName>
        <fullName evidence="5">Calcium-transporting ATPase 12, plasma membrane-type</fullName>
    </submittedName>
</protein>
<name>A0A6A1VZH4_9ROSI</name>